<protein>
    <submittedName>
        <fullName evidence="2">Transcriptional regulator</fullName>
    </submittedName>
</protein>
<dbReference type="Pfam" id="PF01638">
    <property type="entry name" value="HxlR"/>
    <property type="match status" value="1"/>
</dbReference>
<keyword evidence="3" id="KW-1185">Reference proteome</keyword>
<proteinExistence type="predicted"/>
<feature type="domain" description="HTH hxlR-type" evidence="1">
    <location>
        <begin position="23"/>
        <end position="105"/>
    </location>
</feature>
<name>A0A6N7VT58_9FIRM</name>
<comment type="caution">
    <text evidence="2">The sequence shown here is derived from an EMBL/GenBank/DDBJ whole genome shotgun (WGS) entry which is preliminary data.</text>
</comment>
<dbReference type="EMBL" id="VULQ01000002">
    <property type="protein sequence ID" value="MSS77263.1"/>
    <property type="molecule type" value="Genomic_DNA"/>
</dbReference>
<organism evidence="2 3">
    <name type="scientific">Anaerococcus porci</name>
    <dbReference type="NCBI Taxonomy" id="2652269"/>
    <lineage>
        <taxon>Bacteria</taxon>
        <taxon>Bacillati</taxon>
        <taxon>Bacillota</taxon>
        <taxon>Tissierellia</taxon>
        <taxon>Tissierellales</taxon>
        <taxon>Peptoniphilaceae</taxon>
        <taxon>Anaerococcus</taxon>
    </lineage>
</organism>
<reference evidence="2 3" key="1">
    <citation type="submission" date="2019-08" db="EMBL/GenBank/DDBJ databases">
        <title>In-depth cultivation of the pig gut microbiome towards novel bacterial diversity and tailored functional studies.</title>
        <authorList>
            <person name="Wylensek D."/>
            <person name="Hitch T.C.A."/>
            <person name="Clavel T."/>
        </authorList>
    </citation>
    <scope>NUCLEOTIDE SEQUENCE [LARGE SCALE GENOMIC DNA]</scope>
    <source>
        <strain evidence="2 3">WCA-380-WT-2B</strain>
    </source>
</reference>
<accession>A0A6N7VT58</accession>
<gene>
    <name evidence="2" type="ORF">FYJ26_02315</name>
</gene>
<dbReference type="InterPro" id="IPR002577">
    <property type="entry name" value="HTH_HxlR"/>
</dbReference>
<dbReference type="Proteomes" id="UP000441925">
    <property type="component" value="Unassembled WGS sequence"/>
</dbReference>
<dbReference type="SUPFAM" id="SSF46785">
    <property type="entry name" value="Winged helix' DNA-binding domain"/>
    <property type="match status" value="1"/>
</dbReference>
<evidence type="ECO:0000259" key="1">
    <source>
        <dbReference type="Pfam" id="PF01638"/>
    </source>
</evidence>
<evidence type="ECO:0000313" key="3">
    <source>
        <dbReference type="Proteomes" id="UP000441925"/>
    </source>
</evidence>
<dbReference type="AlphaFoldDB" id="A0A6N7VT58"/>
<dbReference type="InterPro" id="IPR036390">
    <property type="entry name" value="WH_DNA-bd_sf"/>
</dbReference>
<dbReference type="Gene3D" id="1.10.10.10">
    <property type="entry name" value="Winged helix-like DNA-binding domain superfamily/Winged helix DNA-binding domain"/>
    <property type="match status" value="1"/>
</dbReference>
<evidence type="ECO:0000313" key="2">
    <source>
        <dbReference type="EMBL" id="MSS77263.1"/>
    </source>
</evidence>
<sequence length="106" mass="12629">MLVKNRRFMKEYSKGLELIEDLFSKRWVPEIIHSIGIGNNNYKKILDSISYISHTELSRKIKLLLDYGVIKRDDKDKAYKLTQFGFDVDHVFGHIYDISDKYLKRD</sequence>
<dbReference type="InterPro" id="IPR036388">
    <property type="entry name" value="WH-like_DNA-bd_sf"/>
</dbReference>